<dbReference type="EMBL" id="LHZU01000142">
    <property type="protein sequence ID" value="KXV57759.1"/>
    <property type="molecule type" value="Genomic_DNA"/>
</dbReference>
<keyword evidence="5 8" id="KW-0812">Transmembrane</keyword>
<dbReference type="InterPro" id="IPR011701">
    <property type="entry name" value="MFS"/>
</dbReference>
<dbReference type="CDD" id="cd17324">
    <property type="entry name" value="MFS_NepI_like"/>
    <property type="match status" value="1"/>
</dbReference>
<gene>
    <name evidence="10" type="ORF">AD948_13400</name>
</gene>
<keyword evidence="3" id="KW-0813">Transport</keyword>
<evidence type="ECO:0000256" key="3">
    <source>
        <dbReference type="ARBA" id="ARBA00022448"/>
    </source>
</evidence>
<feature type="transmembrane region" description="Helical" evidence="8">
    <location>
        <begin position="372"/>
        <end position="392"/>
    </location>
</feature>
<evidence type="ECO:0000256" key="5">
    <source>
        <dbReference type="ARBA" id="ARBA00022692"/>
    </source>
</evidence>
<comment type="similarity">
    <text evidence="2">Belongs to the major facilitator superfamily.</text>
</comment>
<comment type="subcellular location">
    <subcellularLocation>
        <location evidence="1">Cell membrane</location>
        <topology evidence="1">Multi-pass membrane protein</topology>
    </subcellularLocation>
</comment>
<feature type="domain" description="Major facilitator superfamily (MFS) profile" evidence="9">
    <location>
        <begin position="72"/>
        <end position="456"/>
    </location>
</feature>
<comment type="caution">
    <text evidence="10">The sequence shown here is derived from an EMBL/GenBank/DDBJ whole genome shotgun (WGS) entry which is preliminary data.</text>
</comment>
<dbReference type="Proteomes" id="UP000075360">
    <property type="component" value="Unassembled WGS sequence"/>
</dbReference>
<dbReference type="InterPro" id="IPR005829">
    <property type="entry name" value="Sugar_transporter_CS"/>
</dbReference>
<feature type="transmembrane region" description="Helical" evidence="8">
    <location>
        <begin position="315"/>
        <end position="334"/>
    </location>
</feature>
<dbReference type="PROSITE" id="PS00216">
    <property type="entry name" value="SUGAR_TRANSPORT_1"/>
    <property type="match status" value="1"/>
</dbReference>
<feature type="transmembrane region" description="Helical" evidence="8">
    <location>
        <begin position="346"/>
        <end position="366"/>
    </location>
</feature>
<dbReference type="PANTHER" id="PTHR43271:SF2">
    <property type="entry name" value="BLL2771 PROTEIN"/>
    <property type="match status" value="1"/>
</dbReference>
<evidence type="ECO:0000256" key="7">
    <source>
        <dbReference type="ARBA" id="ARBA00023136"/>
    </source>
</evidence>
<evidence type="ECO:0000313" key="10">
    <source>
        <dbReference type="EMBL" id="KXV57759.1"/>
    </source>
</evidence>
<evidence type="ECO:0000256" key="4">
    <source>
        <dbReference type="ARBA" id="ARBA00022475"/>
    </source>
</evidence>
<dbReference type="GO" id="GO:0022857">
    <property type="term" value="F:transmembrane transporter activity"/>
    <property type="evidence" value="ECO:0007669"/>
    <property type="project" value="InterPro"/>
</dbReference>
<dbReference type="InterPro" id="IPR020846">
    <property type="entry name" value="MFS_dom"/>
</dbReference>
<keyword evidence="4" id="KW-1003">Cell membrane</keyword>
<feature type="transmembrane region" description="Helical" evidence="8">
    <location>
        <begin position="115"/>
        <end position="132"/>
    </location>
</feature>
<proteinExistence type="inferred from homology"/>
<evidence type="ECO:0000256" key="2">
    <source>
        <dbReference type="ARBA" id="ARBA00008335"/>
    </source>
</evidence>
<dbReference type="PANTHER" id="PTHR43271">
    <property type="entry name" value="BLL2771 PROTEIN"/>
    <property type="match status" value="1"/>
</dbReference>
<feature type="transmembrane region" description="Helical" evidence="8">
    <location>
        <begin position="171"/>
        <end position="191"/>
    </location>
</feature>
<protein>
    <submittedName>
        <fullName evidence="10">Transporter</fullName>
    </submittedName>
</protein>
<dbReference type="PATRIC" id="fig|446692.4.peg.2012"/>
<evidence type="ECO:0000259" key="9">
    <source>
        <dbReference type="PROSITE" id="PS50850"/>
    </source>
</evidence>
<name>A0A149TXE2_9PROT</name>
<dbReference type="SUPFAM" id="SSF103473">
    <property type="entry name" value="MFS general substrate transporter"/>
    <property type="match status" value="1"/>
</dbReference>
<feature type="transmembrane region" description="Helical" evidence="8">
    <location>
        <begin position="79"/>
        <end position="95"/>
    </location>
</feature>
<feature type="transmembrane region" description="Helical" evidence="8">
    <location>
        <begin position="230"/>
        <end position="254"/>
    </location>
</feature>
<dbReference type="Gene3D" id="1.20.1250.20">
    <property type="entry name" value="MFS general substrate transporter like domains"/>
    <property type="match status" value="1"/>
</dbReference>
<feature type="transmembrane region" description="Helical" evidence="8">
    <location>
        <begin position="144"/>
        <end position="165"/>
    </location>
</feature>
<dbReference type="AlphaFoldDB" id="A0A149TXE2"/>
<evidence type="ECO:0000313" key="11">
    <source>
        <dbReference type="Proteomes" id="UP000075360"/>
    </source>
</evidence>
<feature type="transmembrane region" description="Helical" evidence="8">
    <location>
        <begin position="275"/>
        <end position="295"/>
    </location>
</feature>
<keyword evidence="6 8" id="KW-1133">Transmembrane helix</keyword>
<dbReference type="GO" id="GO:0005886">
    <property type="term" value="C:plasma membrane"/>
    <property type="evidence" value="ECO:0007669"/>
    <property type="project" value="UniProtKB-SubCell"/>
</dbReference>
<feature type="transmembrane region" description="Helical" evidence="8">
    <location>
        <begin position="429"/>
        <end position="452"/>
    </location>
</feature>
<evidence type="ECO:0000256" key="1">
    <source>
        <dbReference type="ARBA" id="ARBA00004651"/>
    </source>
</evidence>
<evidence type="ECO:0000256" key="6">
    <source>
        <dbReference type="ARBA" id="ARBA00022989"/>
    </source>
</evidence>
<sequence length="469" mass="49934">MFFDSRTLVRQRRAITSKEAIHKSVVLNNNNDKIKLSRSGYSPQTICRPFMTRPVMSRSDAQAMENEVVAGTAVPLRQMAALFALGSCALLNVYATQPILPDIAHRFGVSLGSSTWTISASTLGVAVAAPLAGAMSDRFGRKRVMVAALIGLILTTASCALAWNFPALLSLRFAQGLLVPFIFTAALAYIAEEWSGRTATTMNGVYVAGTAFGGFCGRFLAGAAASFTGWLSTFLVFAVLLTPVLVLTVCCLPMERRFKASASLGDSLRSVAKGVWDWRLLATCFVGASLLFQQVTSFTYLSLRLAAPPFSLTSIEVGALFVVFLLPVTVTPFFGRLIGTIGRPQAFMLSQFAGIAGIALTLSIYLPSIVVGLALSCMAVFAGQACATGYTARHAKGGRSAATGLYLTCYYLGGSIGAVAPAPLYVRHGWFGCVILIGLVALASTAVARAAWRDRTPRIKNEVKDIQNT</sequence>
<dbReference type="InterPro" id="IPR036259">
    <property type="entry name" value="MFS_trans_sf"/>
</dbReference>
<accession>A0A149TXE2</accession>
<feature type="transmembrane region" description="Helical" evidence="8">
    <location>
        <begin position="404"/>
        <end position="423"/>
    </location>
</feature>
<organism evidence="10 11">
    <name type="scientific">Acetobacter senegalensis</name>
    <dbReference type="NCBI Taxonomy" id="446692"/>
    <lineage>
        <taxon>Bacteria</taxon>
        <taxon>Pseudomonadati</taxon>
        <taxon>Pseudomonadota</taxon>
        <taxon>Alphaproteobacteria</taxon>
        <taxon>Acetobacterales</taxon>
        <taxon>Acetobacteraceae</taxon>
        <taxon>Acetobacter</taxon>
    </lineage>
</organism>
<keyword evidence="7 8" id="KW-0472">Membrane</keyword>
<evidence type="ECO:0000256" key="8">
    <source>
        <dbReference type="SAM" id="Phobius"/>
    </source>
</evidence>
<dbReference type="Pfam" id="PF07690">
    <property type="entry name" value="MFS_1"/>
    <property type="match status" value="1"/>
</dbReference>
<feature type="transmembrane region" description="Helical" evidence="8">
    <location>
        <begin position="203"/>
        <end position="224"/>
    </location>
</feature>
<reference evidence="10 11" key="1">
    <citation type="submission" date="2015-06" db="EMBL/GenBank/DDBJ databases">
        <title>Improved classification and identification of acetic acid bacteria using matrix-assisted laser desorption/ionization time-of-flight mass spectrometry; Gluconobacter nephelii and Gluconobacter uchimurae are later heterotypic synonyms of Gluconobacter japonicus and Gluconobacter oxydans, respectively.</title>
        <authorList>
            <person name="Li L."/>
            <person name="Cleenwerck I."/>
            <person name="De Vuyst L."/>
            <person name="Vandamme P."/>
        </authorList>
    </citation>
    <scope>NUCLEOTIDE SEQUENCE [LARGE SCALE GENOMIC DNA]</scope>
    <source>
        <strain evidence="10 11">LMG 23690</strain>
    </source>
</reference>
<dbReference type="PROSITE" id="PS50850">
    <property type="entry name" value="MFS"/>
    <property type="match status" value="1"/>
</dbReference>